<dbReference type="EMBL" id="CP065720">
    <property type="protein sequence ID" value="QPT17605.1"/>
    <property type="molecule type" value="Genomic_DNA"/>
</dbReference>
<evidence type="ECO:0000313" key="3">
    <source>
        <dbReference type="Proteomes" id="UP000595058"/>
    </source>
</evidence>
<reference evidence="2 3" key="1">
    <citation type="submission" date="2020-12" db="EMBL/GenBank/DDBJ databases">
        <title>FDA dAtabase for Regulatory Grade micrObial Sequences (FDA-ARGOS): Supporting development and validation of Infectious Disease Dx tests.</title>
        <authorList>
            <person name="Sproer C."/>
            <person name="Gronow S."/>
            <person name="Severitt S."/>
            <person name="Schroder I."/>
            <person name="Tallon L."/>
            <person name="Sadzewicz L."/>
            <person name="Zhao X."/>
            <person name="Boylan J."/>
            <person name="Ott S."/>
            <person name="Bowen H."/>
            <person name="Vavikolanu K."/>
            <person name="Mehta A."/>
            <person name="Aluvathingal J."/>
            <person name="Nadendla S."/>
            <person name="Lowell S."/>
            <person name="Myers T."/>
            <person name="Yan Y."/>
            <person name="Sichtig H."/>
        </authorList>
    </citation>
    <scope>NUCLEOTIDE SEQUENCE [LARGE SCALE GENOMIC DNA]</scope>
    <source>
        <strain evidence="2 3">FDAARGOS_877</strain>
    </source>
</reference>
<feature type="transmembrane region" description="Helical" evidence="1">
    <location>
        <begin position="9"/>
        <end position="30"/>
    </location>
</feature>
<keyword evidence="1" id="KW-1133">Transmembrane helix</keyword>
<dbReference type="Pfam" id="PF10861">
    <property type="entry name" value="DUF2784"/>
    <property type="match status" value="1"/>
</dbReference>
<feature type="transmembrane region" description="Helical" evidence="1">
    <location>
        <begin position="95"/>
        <end position="116"/>
    </location>
</feature>
<organism evidence="2 3">
    <name type="scientific">Stutzerimonas frequens</name>
    <dbReference type="NCBI Taxonomy" id="2968969"/>
    <lineage>
        <taxon>Bacteria</taxon>
        <taxon>Pseudomonadati</taxon>
        <taxon>Pseudomonadota</taxon>
        <taxon>Gammaproteobacteria</taxon>
        <taxon>Pseudomonadales</taxon>
        <taxon>Pseudomonadaceae</taxon>
        <taxon>Stutzerimonas</taxon>
    </lineage>
</organism>
<dbReference type="Proteomes" id="UP000595058">
    <property type="component" value="Chromosome"/>
</dbReference>
<name>A0ABX6XU91_9GAMM</name>
<evidence type="ECO:0000256" key="1">
    <source>
        <dbReference type="SAM" id="Phobius"/>
    </source>
</evidence>
<accession>A0ABX6XU91</accession>
<protein>
    <submittedName>
        <fullName evidence="2">DUF2784 domain-containing protein</fullName>
    </submittedName>
</protein>
<evidence type="ECO:0000313" key="2">
    <source>
        <dbReference type="EMBL" id="QPT17605.1"/>
    </source>
</evidence>
<keyword evidence="1" id="KW-0812">Transmembrane</keyword>
<keyword evidence="1" id="KW-0472">Membrane</keyword>
<gene>
    <name evidence="2" type="ORF">I6G34_19750</name>
</gene>
<dbReference type="GeneID" id="75215576"/>
<proteinExistence type="predicted"/>
<keyword evidence="3" id="KW-1185">Reference proteome</keyword>
<dbReference type="RefSeq" id="WP_102839848.1">
    <property type="nucleotide sequence ID" value="NZ_CP065720.1"/>
</dbReference>
<dbReference type="InterPro" id="IPR021218">
    <property type="entry name" value="DUF2784"/>
</dbReference>
<sequence length="126" mass="14176">MIHRIGADALLLLHLGFILFALLGGLLALWRPRAMLVHLPAAGWAIFVELAGRGCPLTRWEQLLRARAGDAGYSEGFIEHYLLPLLYPDWLTLPVQYVLAGVVVLFNLAVYGWVWFQRRRNAAEAP</sequence>